<evidence type="ECO:0000313" key="1">
    <source>
        <dbReference type="EMBL" id="ONI43372.1"/>
    </source>
</evidence>
<dbReference type="EMBL" id="LJHD01000149">
    <property type="protein sequence ID" value="ONI43372.1"/>
    <property type="molecule type" value="Genomic_DNA"/>
</dbReference>
<evidence type="ECO:0000313" key="2">
    <source>
        <dbReference type="Proteomes" id="UP000188637"/>
    </source>
</evidence>
<comment type="caution">
    <text evidence="1">The sequence shown here is derived from an EMBL/GenBank/DDBJ whole genome shotgun (WGS) entry which is preliminary data.</text>
</comment>
<sequence>MSFLLHSANTFTRVDRNKQNLFYQTYTSQGLSRPISLLINCTNYSATIDGVGQVHVVAKNAKGQTHYFSCSATPTKQLLFEDSPSTYFFNNLQLTYFKDKLHLFYTATNPTTKTTTLLHRIFSVNSQNVETLAVETLIQNFQDKEFSVVSSSDTLFIVFSDQKNVLELKYLKMKNDKFSLYTLLLSEFPIISFECSIIEEKINVIYLQNKYGLNELMYFNIDQNLSTHVCNIESIKGLSLFKYINFLWINYATNEALYTILSIDDGKSFSTPVLNSLQKNIHYLNFFSLSKKILQTNNLFVAISNNIQICTVYSMDTAGLHPNALPNNELDLFLDAIKFKFQQQYLKEYEMAKTKMDTKIETISERVTPNVAYVESAKPTPNVAYGESAKPTPNIAYGESKKTTPNIAYVEPTKSTPNIAYVEPTKSITPYSTFDEALLKPPAYSKQPFVLKDEPPARGMKTIQEEAPKLSKPQEMPPKVAPAAPKEESLPSSGPKDFKSLAQSFMQNYNTFDAQPLIKPD</sequence>
<accession>A0ACC8XHL1</accession>
<name>A0ACC8XHL1_9FIRM</name>
<protein>
    <submittedName>
        <fullName evidence="1">Uncharacterized protein</fullName>
    </submittedName>
</protein>
<proteinExistence type="predicted"/>
<keyword evidence="2" id="KW-1185">Reference proteome</keyword>
<organism evidence="1 2">
    <name type="scientific">Candidatus Epulonipiscium fishelsonii</name>
    <dbReference type="NCBI Taxonomy" id="77094"/>
    <lineage>
        <taxon>Bacteria</taxon>
        <taxon>Bacillati</taxon>
        <taxon>Bacillota</taxon>
        <taxon>Clostridia</taxon>
        <taxon>Lachnospirales</taxon>
        <taxon>Lachnospiraceae</taxon>
        <taxon>Candidatus Epulonipiscium</taxon>
    </lineage>
</organism>
<dbReference type="Proteomes" id="UP000188637">
    <property type="component" value="Unassembled WGS sequence"/>
</dbReference>
<gene>
    <name evidence="1" type="ORF">AN640_06410</name>
</gene>
<reference evidence="1" key="1">
    <citation type="submission" date="2016-08" db="EMBL/GenBank/DDBJ databases">
        <authorList>
            <person name="Ngugi D.K."/>
            <person name="Miyake S."/>
            <person name="Stingl U."/>
        </authorList>
    </citation>
    <scope>NUCLEOTIDE SEQUENCE</scope>
    <source>
        <strain evidence="1">SCG-D08WGA-EpuloA1</strain>
    </source>
</reference>